<evidence type="ECO:0000259" key="19">
    <source>
        <dbReference type="PROSITE" id="PS50002"/>
    </source>
</evidence>
<comment type="similarity">
    <text evidence="2 13">Belongs to the protein kinase superfamily. STE Ser/Thr protein kinase family. MAP kinase kinase kinase subfamily.</text>
</comment>
<dbReference type="GO" id="GO:0005524">
    <property type="term" value="F:ATP binding"/>
    <property type="evidence" value="ECO:0007669"/>
    <property type="project" value="UniProtKB-UniRule"/>
</dbReference>
<dbReference type="InterPro" id="IPR001245">
    <property type="entry name" value="Ser-Thr/Tyr_kinase_cat_dom"/>
</dbReference>
<feature type="compositionally biased region" description="Low complexity" evidence="18">
    <location>
        <begin position="1"/>
        <end position="22"/>
    </location>
</feature>
<dbReference type="FunFam" id="3.30.200.20:FF:000085">
    <property type="entry name" value="Mitogen-activated protein kinase kinase kinase"/>
    <property type="match status" value="1"/>
</dbReference>
<feature type="region of interest" description="Disordered" evidence="18">
    <location>
        <begin position="510"/>
        <end position="541"/>
    </location>
</feature>
<comment type="catalytic activity">
    <reaction evidence="12">
        <text>L-seryl-[protein] + ATP = O-phospho-L-seryl-[protein] + ADP + H(+)</text>
        <dbReference type="Rhea" id="RHEA:17989"/>
        <dbReference type="Rhea" id="RHEA-COMP:9863"/>
        <dbReference type="Rhea" id="RHEA-COMP:11604"/>
        <dbReference type="ChEBI" id="CHEBI:15378"/>
        <dbReference type="ChEBI" id="CHEBI:29999"/>
        <dbReference type="ChEBI" id="CHEBI:30616"/>
        <dbReference type="ChEBI" id="CHEBI:83421"/>
        <dbReference type="ChEBI" id="CHEBI:456216"/>
        <dbReference type="EC" id="2.7.11.25"/>
    </reaction>
</comment>
<feature type="active site" description="Proton acceptor" evidence="14">
    <location>
        <position position="255"/>
    </location>
</feature>
<dbReference type="InterPro" id="IPR011009">
    <property type="entry name" value="Kinase-like_dom_sf"/>
</dbReference>
<dbReference type="GO" id="GO:0004706">
    <property type="term" value="F:JUN kinase kinase kinase activity"/>
    <property type="evidence" value="ECO:0007669"/>
    <property type="project" value="TreeGrafter"/>
</dbReference>
<feature type="compositionally biased region" description="Low complexity" evidence="18">
    <location>
        <begin position="529"/>
        <end position="541"/>
    </location>
</feature>
<keyword evidence="8 13" id="KW-0547">Nucleotide-binding</keyword>
<feature type="region of interest" description="Disordered" evidence="18">
    <location>
        <begin position="663"/>
        <end position="700"/>
    </location>
</feature>
<feature type="binding site" evidence="15">
    <location>
        <begin position="137"/>
        <end position="145"/>
    </location>
    <ligand>
        <name>ATP</name>
        <dbReference type="ChEBI" id="CHEBI:30616"/>
    </ligand>
</feature>
<evidence type="ECO:0000256" key="4">
    <source>
        <dbReference type="ARBA" id="ARBA00022443"/>
    </source>
</evidence>
<feature type="region of interest" description="Disordered" evidence="18">
    <location>
        <begin position="929"/>
        <end position="965"/>
    </location>
</feature>
<evidence type="ECO:0000256" key="12">
    <source>
        <dbReference type="ARBA" id="ARBA00048329"/>
    </source>
</evidence>
<dbReference type="SMART" id="SM00220">
    <property type="entry name" value="S_TKc"/>
    <property type="match status" value="1"/>
</dbReference>
<dbReference type="InterPro" id="IPR017441">
    <property type="entry name" value="Protein_kinase_ATP_BS"/>
</dbReference>
<feature type="region of interest" description="Disordered" evidence="18">
    <location>
        <begin position="578"/>
        <end position="610"/>
    </location>
</feature>
<evidence type="ECO:0000313" key="22">
    <source>
        <dbReference type="RefSeq" id="XP_030053989.1"/>
    </source>
</evidence>
<keyword evidence="10 13" id="KW-0067">ATP-binding</keyword>
<dbReference type="InParanoid" id="A0A6P7XU53"/>
<evidence type="ECO:0000256" key="16">
    <source>
        <dbReference type="PROSITE-ProRule" id="PRU00192"/>
    </source>
</evidence>
<keyword evidence="5 13" id="KW-0723">Serine/threonine-protein kinase</keyword>
<dbReference type="OrthoDB" id="339325at2759"/>
<feature type="compositionally biased region" description="Low complexity" evidence="18">
    <location>
        <begin position="680"/>
        <end position="690"/>
    </location>
</feature>
<dbReference type="InterPro" id="IPR000719">
    <property type="entry name" value="Prot_kinase_dom"/>
</dbReference>
<feature type="domain" description="SH3" evidence="19">
    <location>
        <begin position="27"/>
        <end position="91"/>
    </location>
</feature>
<dbReference type="Pfam" id="PF14604">
    <property type="entry name" value="SH3_9"/>
    <property type="match status" value="1"/>
</dbReference>
<dbReference type="RefSeq" id="XP_030053989.1">
    <property type="nucleotide sequence ID" value="XM_030198129.1"/>
</dbReference>
<evidence type="ECO:0000256" key="15">
    <source>
        <dbReference type="PIRSR" id="PIRSR000556-2"/>
    </source>
</evidence>
<keyword evidence="21" id="KW-1185">Reference proteome</keyword>
<dbReference type="CTD" id="84451"/>
<dbReference type="InterPro" id="IPR035779">
    <property type="entry name" value="MLK1-3_SH3"/>
</dbReference>
<evidence type="ECO:0000256" key="9">
    <source>
        <dbReference type="ARBA" id="ARBA00022777"/>
    </source>
</evidence>
<evidence type="ECO:0000256" key="6">
    <source>
        <dbReference type="ARBA" id="ARBA00022679"/>
    </source>
</evidence>
<evidence type="ECO:0000256" key="5">
    <source>
        <dbReference type="ARBA" id="ARBA00022527"/>
    </source>
</evidence>
<name>A0A6P7XU53_9AMPH</name>
<feature type="binding site" evidence="15 17">
    <location>
        <position position="158"/>
    </location>
    <ligand>
        <name>ATP</name>
        <dbReference type="ChEBI" id="CHEBI:30616"/>
    </ligand>
</feature>
<evidence type="ECO:0000259" key="20">
    <source>
        <dbReference type="PROSITE" id="PS50011"/>
    </source>
</evidence>
<dbReference type="Pfam" id="PF07714">
    <property type="entry name" value="PK_Tyr_Ser-Thr"/>
    <property type="match status" value="1"/>
</dbReference>
<feature type="domain" description="Protein kinase" evidence="20">
    <location>
        <begin position="131"/>
        <end position="393"/>
    </location>
</feature>
<keyword evidence="4 16" id="KW-0728">SH3 domain</keyword>
<comment type="catalytic activity">
    <reaction evidence="11 13">
        <text>L-threonyl-[protein] + ATP = O-phospho-L-threonyl-[protein] + ADP + H(+)</text>
        <dbReference type="Rhea" id="RHEA:46608"/>
        <dbReference type="Rhea" id="RHEA-COMP:11060"/>
        <dbReference type="Rhea" id="RHEA-COMP:11605"/>
        <dbReference type="ChEBI" id="CHEBI:15378"/>
        <dbReference type="ChEBI" id="CHEBI:30013"/>
        <dbReference type="ChEBI" id="CHEBI:30616"/>
        <dbReference type="ChEBI" id="CHEBI:61977"/>
        <dbReference type="ChEBI" id="CHEBI:456216"/>
        <dbReference type="EC" id="2.7.11.25"/>
    </reaction>
</comment>
<dbReference type="CDD" id="cd14061">
    <property type="entry name" value="STKc_MLK"/>
    <property type="match status" value="1"/>
</dbReference>
<gene>
    <name evidence="22" type="primary">MAP3K21</name>
</gene>
<comment type="activity regulation">
    <text evidence="13">Homodimerization via the leucine zipper domains is required for autophosphorylation.</text>
</comment>
<comment type="cofactor">
    <cofactor evidence="1">
        <name>Mg(2+)</name>
        <dbReference type="ChEBI" id="CHEBI:18420"/>
    </cofactor>
</comment>
<dbReference type="Gene3D" id="1.10.510.10">
    <property type="entry name" value="Transferase(Phosphotransferase) domain 1"/>
    <property type="match status" value="1"/>
</dbReference>
<dbReference type="CDD" id="cd12059">
    <property type="entry name" value="SH3_MLK1-3"/>
    <property type="match status" value="1"/>
</dbReference>
<protein>
    <recommendedName>
        <fullName evidence="3 13">Mitogen-activated protein kinase kinase kinase</fullName>
        <ecNumber evidence="3 13">2.7.11.25</ecNumber>
    </recommendedName>
</protein>
<dbReference type="Proteomes" id="UP000515156">
    <property type="component" value="Chromosome 3"/>
</dbReference>
<dbReference type="GeneID" id="115466702"/>
<evidence type="ECO:0000256" key="1">
    <source>
        <dbReference type="ARBA" id="ARBA00001946"/>
    </source>
</evidence>
<evidence type="ECO:0000256" key="3">
    <source>
        <dbReference type="ARBA" id="ARBA00012406"/>
    </source>
</evidence>
<dbReference type="PROSITE" id="PS50002">
    <property type="entry name" value="SH3"/>
    <property type="match status" value="1"/>
</dbReference>
<sequence length="1021" mass="114810">MTCQAASLAGARPRRSASLSPSTRGCDEPRLWTALYDFEGSGEDELSLRRGDLVEVLSKDSAISGDEGWWTGRIRQRVGIFPSNYVTYKPGRYRRLPQVEAGLCGGKTSPVALASSGGVLDSLVQIDFGQLELKEIIGVGGFGKVYRGTWADREVAVKAARQDPDEDVATTGGHVKQEARLFSMLKHPNIIQLEGVCLQEPNFCLVMEYARGGSLNRALAGRRIPPHILVSWAVQIASGMQYLHEEAVVPIIHRDLKSSNVLLLEKIEHDDICSKTLKITDFGLAREWHRTTKMSAAGTYAWMAPEVIKCSMFSKGSDVWSYGVLLWELLTGEVPYRGIDGLAVAYGVAVNKLTLPIPSTCPEPFAKLMKECWKPDPHIRPSFAIILEQLTAIEGAVIREMPQESFHSMQDDWKVEIQGMFDELRTKEKELRSREDELTRAALQQKSQEELLKRREQQLAEREIDVLERELNIIIFQLNQEKPKVKKRKGKFKRSRLKHKDANRISLPSDFQHKITVQASPTLDKRRSLNSSSPSSPTILPRLRAIQLTSDESNRTWGRSTVIRHEEFEDVKKSFKKRGRTWGPSSVQTKEHSDCKERVRPLSDGNNPWSTVSMRSQKTVPLAALFDQQSICVDPMRSFTEELDCKRPKQLKLPNQAYIELPLWKDDEEENADENESFEEGTSASSASSTPQVTPTNSLKRTLQKKKIENVLYECAVLLASVTLGVDIREINKLQQPDELLPKEEKKKCERIFHRTSKFQRGASPTRHQLKKEEMSTSSLDLLPSTVNLLSLPSMSTRCLLQSDSEDNCTCIVPSVCETKVPFQGFPPTVTANASEQSETVAHDFVHTSEFHKQSLPLLKQEAAILPNNSSSKRCVLHHRRTVSEGNAHQVTTNGLSCSLDSEALQPPFPPRIFSCDNTPKKQIATNIISRPRPSQRRIDPRQVLSPRTKPNHSEPDSTGCNAESNGNKLLAAEERAKHHLPSLLDIDVEGQNKDYTVPLCRVKNKPCRPSLYELEKKFPS</sequence>
<dbReference type="SUPFAM" id="SSF50044">
    <property type="entry name" value="SH3-domain"/>
    <property type="match status" value="1"/>
</dbReference>
<dbReference type="InterPro" id="IPR001452">
    <property type="entry name" value="SH3_domain"/>
</dbReference>
<dbReference type="EC" id="2.7.11.25" evidence="3 13"/>
<dbReference type="Gene3D" id="3.30.200.20">
    <property type="entry name" value="Phosphorylase Kinase, domain 1"/>
    <property type="match status" value="1"/>
</dbReference>
<keyword evidence="9 13" id="KW-0418">Kinase</keyword>
<evidence type="ECO:0000256" key="2">
    <source>
        <dbReference type="ARBA" id="ARBA00006529"/>
    </source>
</evidence>
<proteinExistence type="inferred from homology"/>
<evidence type="ECO:0000256" key="13">
    <source>
        <dbReference type="PIRNR" id="PIRNR000556"/>
    </source>
</evidence>
<evidence type="ECO:0000256" key="7">
    <source>
        <dbReference type="ARBA" id="ARBA00022737"/>
    </source>
</evidence>
<dbReference type="SMART" id="SM00326">
    <property type="entry name" value="SH3"/>
    <property type="match status" value="1"/>
</dbReference>
<evidence type="ECO:0000256" key="14">
    <source>
        <dbReference type="PIRSR" id="PIRSR000556-1"/>
    </source>
</evidence>
<organism evidence="21 22">
    <name type="scientific">Microcaecilia unicolor</name>
    <dbReference type="NCBI Taxonomy" id="1415580"/>
    <lineage>
        <taxon>Eukaryota</taxon>
        <taxon>Metazoa</taxon>
        <taxon>Chordata</taxon>
        <taxon>Craniata</taxon>
        <taxon>Vertebrata</taxon>
        <taxon>Euteleostomi</taxon>
        <taxon>Amphibia</taxon>
        <taxon>Gymnophiona</taxon>
        <taxon>Siphonopidae</taxon>
        <taxon>Microcaecilia</taxon>
    </lineage>
</organism>
<feature type="compositionally biased region" description="Basic and acidic residues" evidence="18">
    <location>
        <begin position="589"/>
        <end position="601"/>
    </location>
</feature>
<evidence type="ECO:0000256" key="18">
    <source>
        <dbReference type="SAM" id="MobiDB-lite"/>
    </source>
</evidence>
<dbReference type="InterPro" id="IPR036028">
    <property type="entry name" value="SH3-like_dom_sf"/>
</dbReference>
<dbReference type="PANTHER" id="PTHR44329:SF30">
    <property type="entry name" value="MITOGEN-ACTIVATED PROTEIN KINASE KINASE KINASE 21"/>
    <property type="match status" value="1"/>
</dbReference>
<dbReference type="SUPFAM" id="SSF56112">
    <property type="entry name" value="Protein kinase-like (PK-like)"/>
    <property type="match status" value="1"/>
</dbReference>
<dbReference type="FunFam" id="1.10.510.10:FF:000076">
    <property type="entry name" value="Mitogen-activated protein kinase kinase kinase"/>
    <property type="match status" value="1"/>
</dbReference>
<dbReference type="PANTHER" id="PTHR44329">
    <property type="entry name" value="SERINE/THREONINE-PROTEIN KINASE TNNI3K-RELATED"/>
    <property type="match status" value="1"/>
</dbReference>
<feature type="compositionally biased region" description="Polar residues" evidence="18">
    <location>
        <begin position="691"/>
        <end position="700"/>
    </location>
</feature>
<comment type="subunit">
    <text evidence="13">Homodimer.</text>
</comment>
<feature type="compositionally biased region" description="Acidic residues" evidence="18">
    <location>
        <begin position="666"/>
        <end position="679"/>
    </location>
</feature>
<dbReference type="PROSITE" id="PS00107">
    <property type="entry name" value="PROTEIN_KINASE_ATP"/>
    <property type="match status" value="1"/>
</dbReference>
<evidence type="ECO:0000256" key="17">
    <source>
        <dbReference type="PROSITE-ProRule" id="PRU10141"/>
    </source>
</evidence>
<evidence type="ECO:0000256" key="8">
    <source>
        <dbReference type="ARBA" id="ARBA00022741"/>
    </source>
</evidence>
<reference evidence="22" key="1">
    <citation type="submission" date="2025-08" db="UniProtKB">
        <authorList>
            <consortium name="RefSeq"/>
        </authorList>
    </citation>
    <scope>IDENTIFICATION</scope>
</reference>
<evidence type="ECO:0000256" key="11">
    <source>
        <dbReference type="ARBA" id="ARBA00047559"/>
    </source>
</evidence>
<dbReference type="PROSITE" id="PS00108">
    <property type="entry name" value="PROTEIN_KINASE_ST"/>
    <property type="match status" value="1"/>
</dbReference>
<evidence type="ECO:0000256" key="10">
    <source>
        <dbReference type="ARBA" id="ARBA00022840"/>
    </source>
</evidence>
<dbReference type="InterPro" id="IPR008271">
    <property type="entry name" value="Ser/Thr_kinase_AS"/>
</dbReference>
<feature type="region of interest" description="Disordered" evidence="18">
    <location>
        <begin position="1"/>
        <end position="25"/>
    </location>
</feature>
<dbReference type="PRINTS" id="PR00109">
    <property type="entry name" value="TYRKINASE"/>
</dbReference>
<dbReference type="AlphaFoldDB" id="A0A6P7XU53"/>
<dbReference type="FunCoup" id="A0A6P7XU53">
    <property type="interactions" value="604"/>
</dbReference>
<dbReference type="KEGG" id="muo:115466702"/>
<dbReference type="Gene3D" id="2.30.30.40">
    <property type="entry name" value="SH3 Domains"/>
    <property type="match status" value="1"/>
</dbReference>
<dbReference type="PROSITE" id="PS50011">
    <property type="entry name" value="PROTEIN_KINASE_DOM"/>
    <property type="match status" value="1"/>
</dbReference>
<keyword evidence="7" id="KW-0677">Repeat</keyword>
<evidence type="ECO:0000313" key="21">
    <source>
        <dbReference type="Proteomes" id="UP000515156"/>
    </source>
</evidence>
<keyword evidence="6 13" id="KW-0808">Transferase</keyword>
<dbReference type="PRINTS" id="PR00452">
    <property type="entry name" value="SH3DOMAIN"/>
</dbReference>
<accession>A0A6P7XU53</accession>
<dbReference type="InterPro" id="IPR016231">
    <property type="entry name" value="MLK1-4"/>
</dbReference>
<dbReference type="InterPro" id="IPR051681">
    <property type="entry name" value="Ser/Thr_Kinases-Pseudokinases"/>
</dbReference>
<dbReference type="PIRSF" id="PIRSF000556">
    <property type="entry name" value="MAPKKK9_11"/>
    <property type="match status" value="1"/>
</dbReference>